<dbReference type="RefSeq" id="WP_111267272.1">
    <property type="nucleotide sequence ID" value="NZ_CP029843.1"/>
</dbReference>
<keyword evidence="1" id="KW-0812">Transmembrane</keyword>
<keyword evidence="1" id="KW-1133">Transmembrane helix</keyword>
<proteinExistence type="predicted"/>
<keyword evidence="1" id="KW-0472">Membrane</keyword>
<evidence type="ECO:0000313" key="2">
    <source>
        <dbReference type="EMBL" id="AWV08230.1"/>
    </source>
</evidence>
<dbReference type="OrthoDB" id="9787530at2"/>
<evidence type="ECO:0000256" key="1">
    <source>
        <dbReference type="SAM" id="Phobius"/>
    </source>
</evidence>
<name>A0A2U9TJQ3_9GAMM</name>
<dbReference type="EMBL" id="CP029843">
    <property type="protein sequence ID" value="AWV08230.1"/>
    <property type="molecule type" value="Genomic_DNA"/>
</dbReference>
<reference evidence="2 3" key="1">
    <citation type="submission" date="2018-05" db="EMBL/GenBank/DDBJ databases">
        <title>The complete genome of Lysobacter maris HZ9B, a marine bacterium antagonistic against terrestrial plant pathogens.</title>
        <authorList>
            <person name="Zhang X.-Q."/>
        </authorList>
    </citation>
    <scope>NUCLEOTIDE SEQUENCE [LARGE SCALE GENOMIC DNA]</scope>
    <source>
        <strain evidence="2 3">HZ9B</strain>
    </source>
</reference>
<dbReference type="KEGG" id="lmb:C9I47_2553"/>
<dbReference type="Proteomes" id="UP000249447">
    <property type="component" value="Chromosome"/>
</dbReference>
<feature type="transmembrane region" description="Helical" evidence="1">
    <location>
        <begin position="92"/>
        <end position="112"/>
    </location>
</feature>
<protein>
    <submittedName>
        <fullName evidence="2">Cobalamin transporter</fullName>
    </submittedName>
</protein>
<sequence>MNGKSNGTLASASARDQWAIGLALAALMVATRGQHFASVDALPSASWAVFFLAGALLRPMWALPVLFVLATALDLGSYAAGTITDWCLSPAYWALAFAYASLWLGGHVYRGLHVDAWRTLPRLALVLIATASVAYLLSKGGYWFFSGRYPDPTLEGFIARIPTYYPRALGTLAGYVGAAFALRALWRGATLGTRRTEEVAP</sequence>
<gene>
    <name evidence="2" type="ORF">C9I47_2553</name>
</gene>
<feature type="transmembrane region" description="Helical" evidence="1">
    <location>
        <begin position="165"/>
        <end position="186"/>
    </location>
</feature>
<accession>A0A2U9TJQ3</accession>
<organism evidence="2 3">
    <name type="scientific">Marilutibacter maris</name>
    <dbReference type="NCBI Taxonomy" id="1605891"/>
    <lineage>
        <taxon>Bacteria</taxon>
        <taxon>Pseudomonadati</taxon>
        <taxon>Pseudomonadota</taxon>
        <taxon>Gammaproteobacteria</taxon>
        <taxon>Lysobacterales</taxon>
        <taxon>Lysobacteraceae</taxon>
        <taxon>Marilutibacter</taxon>
    </lineage>
</organism>
<dbReference type="AlphaFoldDB" id="A0A2U9TJQ3"/>
<feature type="transmembrane region" description="Helical" evidence="1">
    <location>
        <begin position="124"/>
        <end position="145"/>
    </location>
</feature>
<feature type="transmembrane region" description="Helical" evidence="1">
    <location>
        <begin position="49"/>
        <end position="72"/>
    </location>
</feature>
<keyword evidence="3" id="KW-1185">Reference proteome</keyword>
<evidence type="ECO:0000313" key="3">
    <source>
        <dbReference type="Proteomes" id="UP000249447"/>
    </source>
</evidence>